<dbReference type="EMBL" id="VYZN01000027">
    <property type="protein sequence ID" value="KAE9534806.1"/>
    <property type="molecule type" value="Genomic_DNA"/>
</dbReference>
<organism evidence="1 2">
    <name type="scientific">Aphis glycines</name>
    <name type="common">Soybean aphid</name>
    <dbReference type="NCBI Taxonomy" id="307491"/>
    <lineage>
        <taxon>Eukaryota</taxon>
        <taxon>Metazoa</taxon>
        <taxon>Ecdysozoa</taxon>
        <taxon>Arthropoda</taxon>
        <taxon>Hexapoda</taxon>
        <taxon>Insecta</taxon>
        <taxon>Pterygota</taxon>
        <taxon>Neoptera</taxon>
        <taxon>Paraneoptera</taxon>
        <taxon>Hemiptera</taxon>
        <taxon>Sternorrhyncha</taxon>
        <taxon>Aphidomorpha</taxon>
        <taxon>Aphidoidea</taxon>
        <taxon>Aphididae</taxon>
        <taxon>Aphidini</taxon>
        <taxon>Aphis</taxon>
        <taxon>Aphis</taxon>
    </lineage>
</organism>
<sequence length="210" mass="24858">MINRYQSKLNIFVIHKLATIYKQKFPSLSSALRSNLSLRLTETLLLQCTNNWIIDDILSMIWVSISLMYSKNFVKGKKKLSGNCAPSNHKWEKIIKLFSKVKLLTYKQHLIRNFYLIMYEVKIFINIEHRSERETKYCTDILLKLQRKQYDDRYSMLPGLQLNFNLNHTSGVVDKHFAGNNYFKFMTKFCVVTIPILKSKHVLLLSVKHF</sequence>
<keyword evidence="2" id="KW-1185">Reference proteome</keyword>
<reference evidence="1 2" key="1">
    <citation type="submission" date="2019-08" db="EMBL/GenBank/DDBJ databases">
        <title>The genome of the soybean aphid Biotype 1, its phylome, world population structure and adaptation to the North American continent.</title>
        <authorList>
            <person name="Giordano R."/>
            <person name="Donthu R.K."/>
            <person name="Hernandez A.G."/>
            <person name="Wright C.L."/>
            <person name="Zimin A.V."/>
        </authorList>
    </citation>
    <scope>NUCLEOTIDE SEQUENCE [LARGE SCALE GENOMIC DNA]</scope>
    <source>
        <tissue evidence="1">Whole aphids</tissue>
    </source>
</reference>
<protein>
    <submittedName>
        <fullName evidence="1">Uncharacterized protein</fullName>
    </submittedName>
</protein>
<accession>A0A6G0TN45</accession>
<comment type="caution">
    <text evidence="1">The sequence shown here is derived from an EMBL/GenBank/DDBJ whole genome shotgun (WGS) entry which is preliminary data.</text>
</comment>
<dbReference type="AlphaFoldDB" id="A0A6G0TN45"/>
<dbReference type="Proteomes" id="UP000475862">
    <property type="component" value="Unassembled WGS sequence"/>
</dbReference>
<evidence type="ECO:0000313" key="2">
    <source>
        <dbReference type="Proteomes" id="UP000475862"/>
    </source>
</evidence>
<name>A0A6G0TN45_APHGL</name>
<gene>
    <name evidence="1" type="ORF">AGLY_008098</name>
</gene>
<proteinExistence type="predicted"/>
<evidence type="ECO:0000313" key="1">
    <source>
        <dbReference type="EMBL" id="KAE9534806.1"/>
    </source>
</evidence>